<evidence type="ECO:0008006" key="4">
    <source>
        <dbReference type="Google" id="ProtNLM"/>
    </source>
</evidence>
<dbReference type="SUPFAM" id="SSF53474">
    <property type="entry name" value="alpha/beta-Hydrolases"/>
    <property type="match status" value="1"/>
</dbReference>
<reference evidence="2" key="1">
    <citation type="journal article" date="2014" name="Int. J. Syst. Evol. Microbiol.">
        <title>Complete genome sequence of Corynebacterium casei LMG S-19264T (=DSM 44701T), isolated from a smear-ripened cheese.</title>
        <authorList>
            <consortium name="US DOE Joint Genome Institute (JGI-PGF)"/>
            <person name="Walter F."/>
            <person name="Albersmeier A."/>
            <person name="Kalinowski J."/>
            <person name="Ruckert C."/>
        </authorList>
    </citation>
    <scope>NUCLEOTIDE SEQUENCE</scope>
    <source>
        <strain evidence="2">VKM Ac-1321</strain>
    </source>
</reference>
<evidence type="ECO:0000313" key="3">
    <source>
        <dbReference type="Proteomes" id="UP001143480"/>
    </source>
</evidence>
<dbReference type="Gene3D" id="3.40.50.1820">
    <property type="entry name" value="alpha/beta hydrolase"/>
    <property type="match status" value="1"/>
</dbReference>
<dbReference type="InterPro" id="IPR029058">
    <property type="entry name" value="AB_hydrolase_fold"/>
</dbReference>
<dbReference type="Proteomes" id="UP001143480">
    <property type="component" value="Unassembled WGS sequence"/>
</dbReference>
<keyword evidence="3" id="KW-1185">Reference proteome</keyword>
<dbReference type="AlphaFoldDB" id="A0A9W6KEL7"/>
<proteinExistence type="predicted"/>
<reference evidence="2" key="2">
    <citation type="submission" date="2023-01" db="EMBL/GenBank/DDBJ databases">
        <authorList>
            <person name="Sun Q."/>
            <person name="Evtushenko L."/>
        </authorList>
    </citation>
    <scope>NUCLEOTIDE SEQUENCE</scope>
    <source>
        <strain evidence="2">VKM Ac-1321</strain>
    </source>
</reference>
<organism evidence="2 3">
    <name type="scientific">Dactylosporangium matsuzakiense</name>
    <dbReference type="NCBI Taxonomy" id="53360"/>
    <lineage>
        <taxon>Bacteria</taxon>
        <taxon>Bacillati</taxon>
        <taxon>Actinomycetota</taxon>
        <taxon>Actinomycetes</taxon>
        <taxon>Micromonosporales</taxon>
        <taxon>Micromonosporaceae</taxon>
        <taxon>Dactylosporangium</taxon>
    </lineage>
</organism>
<evidence type="ECO:0000313" key="2">
    <source>
        <dbReference type="EMBL" id="GLL00647.1"/>
    </source>
</evidence>
<accession>A0A9W6KEL7</accession>
<dbReference type="PROSITE" id="PS51257">
    <property type="entry name" value="PROKAR_LIPOPROTEIN"/>
    <property type="match status" value="1"/>
</dbReference>
<evidence type="ECO:0000256" key="1">
    <source>
        <dbReference type="SAM" id="MobiDB-lite"/>
    </source>
</evidence>
<comment type="caution">
    <text evidence="2">The sequence shown here is derived from an EMBL/GenBank/DDBJ whole genome shotgun (WGS) entry which is preliminary data.</text>
</comment>
<protein>
    <recommendedName>
        <fullName evidence="4">Serine aminopeptidase S33 family</fullName>
    </recommendedName>
</protein>
<name>A0A9W6KEL7_9ACTN</name>
<gene>
    <name evidence="2" type="ORF">GCM10017581_023880</name>
</gene>
<sequence>MQPPGRFEDRNGMRIIAGICCVLLLAGCGPAAGEPGAARPSSTPSRAAAAPSPTRGLCGDAALDDKQVTFPGPTGAYLAGYVLGSGDVTLVLAPQAGATGCSWLAWGREQAAAGYRVLAFDFNGEGRSRRADTGRNSGDVAAAAAYARAGGTGKVVLIGASRGATATLVAAAALNPPPTAVISLSGPATYGGEDAAQAVPRLSAPVLYVAAKGDSAFAANAQTMYDATPGSARRLVLVEGALHGTGLLTIADVGAAEAAKAVGDFLRTTARVT</sequence>
<dbReference type="EMBL" id="BSFP01000009">
    <property type="protein sequence ID" value="GLL00647.1"/>
    <property type="molecule type" value="Genomic_DNA"/>
</dbReference>
<feature type="region of interest" description="Disordered" evidence="1">
    <location>
        <begin position="34"/>
        <end position="53"/>
    </location>
</feature>